<name>A0A6D2I4W7_9BRAS</name>
<proteinExistence type="predicted"/>
<reference evidence="1" key="1">
    <citation type="submission" date="2020-01" db="EMBL/GenBank/DDBJ databases">
        <authorList>
            <person name="Mishra B."/>
        </authorList>
    </citation>
    <scope>NUCLEOTIDE SEQUENCE [LARGE SCALE GENOMIC DNA]</scope>
</reference>
<protein>
    <submittedName>
        <fullName evidence="1">Uncharacterized protein</fullName>
    </submittedName>
</protein>
<accession>A0A6D2I4W7</accession>
<dbReference type="EMBL" id="CACVBM020000732">
    <property type="protein sequence ID" value="CAA7022727.1"/>
    <property type="molecule type" value="Genomic_DNA"/>
</dbReference>
<evidence type="ECO:0000313" key="1">
    <source>
        <dbReference type="EMBL" id="CAA7022727.1"/>
    </source>
</evidence>
<keyword evidence="2" id="KW-1185">Reference proteome</keyword>
<dbReference type="Proteomes" id="UP000467841">
    <property type="component" value="Unassembled WGS sequence"/>
</dbReference>
<dbReference type="AlphaFoldDB" id="A0A6D2I4W7"/>
<organism evidence="1 2">
    <name type="scientific">Microthlaspi erraticum</name>
    <dbReference type="NCBI Taxonomy" id="1685480"/>
    <lineage>
        <taxon>Eukaryota</taxon>
        <taxon>Viridiplantae</taxon>
        <taxon>Streptophyta</taxon>
        <taxon>Embryophyta</taxon>
        <taxon>Tracheophyta</taxon>
        <taxon>Spermatophyta</taxon>
        <taxon>Magnoliopsida</taxon>
        <taxon>eudicotyledons</taxon>
        <taxon>Gunneridae</taxon>
        <taxon>Pentapetalae</taxon>
        <taxon>rosids</taxon>
        <taxon>malvids</taxon>
        <taxon>Brassicales</taxon>
        <taxon>Brassicaceae</taxon>
        <taxon>Coluteocarpeae</taxon>
        <taxon>Microthlaspi</taxon>
    </lineage>
</organism>
<comment type="caution">
    <text evidence="1">The sequence shown here is derived from an EMBL/GenBank/DDBJ whole genome shotgun (WGS) entry which is preliminary data.</text>
</comment>
<sequence length="97" mass="11378">MNITTKVAENLDNLANNEIRISQDEFRYNTNGLTRKSEEGKFPWSDMLHKKTSTINYSFQLPPHIVLLFEETSGLEVNEEMGMEETERQSRRSQVWP</sequence>
<gene>
    <name evidence="1" type="ORF">MERR_LOCUS9962</name>
</gene>
<evidence type="ECO:0000313" key="2">
    <source>
        <dbReference type="Proteomes" id="UP000467841"/>
    </source>
</evidence>